<dbReference type="InterPro" id="IPR011249">
    <property type="entry name" value="Metalloenz_LuxS/M16"/>
</dbReference>
<dbReference type="PROSITE" id="PS00143">
    <property type="entry name" value="INSULINASE"/>
    <property type="match status" value="1"/>
</dbReference>
<feature type="region of interest" description="Disordered" evidence="4">
    <location>
        <begin position="410"/>
        <end position="439"/>
    </location>
</feature>
<dbReference type="Pfam" id="PF05193">
    <property type="entry name" value="Peptidase_M16_C"/>
    <property type="match status" value="1"/>
</dbReference>
<protein>
    <submittedName>
        <fullName evidence="7">Insulinase family protein</fullName>
    </submittedName>
</protein>
<feature type="domain" description="Peptidase M16 C-terminal" evidence="6">
    <location>
        <begin position="175"/>
        <end position="348"/>
    </location>
</feature>
<accession>A0AAE4ZBH8</accession>
<dbReference type="GO" id="GO:0046872">
    <property type="term" value="F:metal ion binding"/>
    <property type="evidence" value="ECO:0007669"/>
    <property type="project" value="InterPro"/>
</dbReference>
<evidence type="ECO:0000313" key="8">
    <source>
        <dbReference type="Proteomes" id="UP000702544"/>
    </source>
</evidence>
<dbReference type="PANTHER" id="PTHR11851:SF49">
    <property type="entry name" value="MITOCHONDRIAL-PROCESSING PEPTIDASE SUBUNIT ALPHA"/>
    <property type="match status" value="1"/>
</dbReference>
<feature type="compositionally biased region" description="Basic and acidic residues" evidence="4">
    <location>
        <begin position="425"/>
        <end position="439"/>
    </location>
</feature>
<comment type="cofactor">
    <cofactor evidence="1">
        <name>Zn(2+)</name>
        <dbReference type="ChEBI" id="CHEBI:29105"/>
    </cofactor>
</comment>
<dbReference type="Pfam" id="PF00675">
    <property type="entry name" value="Peptidase_M16"/>
    <property type="match status" value="1"/>
</dbReference>
<gene>
    <name evidence="7" type="ORF">GWO12_14015</name>
</gene>
<evidence type="ECO:0000256" key="2">
    <source>
        <dbReference type="ARBA" id="ARBA00007261"/>
    </source>
</evidence>
<feature type="domain" description="Peptidase M16 N-terminal" evidence="5">
    <location>
        <begin position="21"/>
        <end position="168"/>
    </location>
</feature>
<evidence type="ECO:0000256" key="3">
    <source>
        <dbReference type="RuleBase" id="RU004447"/>
    </source>
</evidence>
<name>A0AAE4ZBH8_9BACT</name>
<proteinExistence type="inferred from homology"/>
<comment type="caution">
    <text evidence="7">The sequence shown here is derived from an EMBL/GenBank/DDBJ whole genome shotgun (WGS) entry which is preliminary data.</text>
</comment>
<evidence type="ECO:0000256" key="4">
    <source>
        <dbReference type="SAM" id="MobiDB-lite"/>
    </source>
</evidence>
<dbReference type="EMBL" id="JAACAK010000114">
    <property type="protein sequence ID" value="NIR76207.1"/>
    <property type="molecule type" value="Genomic_DNA"/>
</dbReference>
<dbReference type="AlphaFoldDB" id="A0AAE4ZBH8"/>
<organism evidence="7 8">
    <name type="scientific">Candidatus Kutchimonas denitrificans</name>
    <dbReference type="NCBI Taxonomy" id="3056748"/>
    <lineage>
        <taxon>Bacteria</taxon>
        <taxon>Pseudomonadati</taxon>
        <taxon>Gemmatimonadota</taxon>
        <taxon>Gemmatimonadia</taxon>
        <taxon>Candidatus Palauibacterales</taxon>
        <taxon>Candidatus Palauibacteraceae</taxon>
        <taxon>Candidatus Kutchimonas</taxon>
    </lineage>
</organism>
<dbReference type="InterPro" id="IPR007863">
    <property type="entry name" value="Peptidase_M16_C"/>
</dbReference>
<dbReference type="Proteomes" id="UP000702544">
    <property type="component" value="Unassembled WGS sequence"/>
</dbReference>
<dbReference type="GO" id="GO:0006508">
    <property type="term" value="P:proteolysis"/>
    <property type="evidence" value="ECO:0007669"/>
    <property type="project" value="InterPro"/>
</dbReference>
<dbReference type="SUPFAM" id="SSF63411">
    <property type="entry name" value="LuxS/MPP-like metallohydrolase"/>
    <property type="match status" value="2"/>
</dbReference>
<sequence length="439" mass="48137">MPETVQLDDRVYSTRLDDGPRVLSEHIPGLRSVAVGIWVPWGASHDGAERMGAAHLLEHMIFKGTERRSAREIALEIEGIGGALDAYTSREHTACHARVLDEHLPMAVDVLTDLIFHPLLRPEDLELERQVILEEIAGVEDTPEELVFDLHAAALWDDHPYGRPVLGTADTVRAISRDDLETLWRTAYRPETCVVAAAGNVSHEALLELVARNFPNSDGNKEAPSVPEPTPAAPETVHIRRDSAQVHICLGASLFPRSDPRRYAAILVSTALGGGMSSRLFQRVREELGLAYTVYSYQSFYDRGGHAGVYMATRSDTALRAVDEVREELGEVAANGMSEEELSSIKRQTKGQVVLSLESSSARLQRLAGVALYGEPYLKLDEICARIDAVSEAEVARICREHYAPERQTIISLGPDGGAAAQNRDPVRLEDSVGNSEKG</sequence>
<reference evidence="7 8" key="1">
    <citation type="submission" date="2020-01" db="EMBL/GenBank/DDBJ databases">
        <title>Genomes assembled from Gulf of Kutch pelagic sediment metagenomes.</title>
        <authorList>
            <person name="Chandrashekar M."/>
            <person name="Mahajan M.S."/>
            <person name="Dave K.J."/>
            <person name="Vatsa P."/>
            <person name="Nathani N.M."/>
        </authorList>
    </citation>
    <scope>NUCLEOTIDE SEQUENCE [LARGE SCALE GENOMIC DNA]</scope>
    <source>
        <strain evidence="7">KS3-K002</strain>
    </source>
</reference>
<dbReference type="PANTHER" id="PTHR11851">
    <property type="entry name" value="METALLOPROTEASE"/>
    <property type="match status" value="1"/>
</dbReference>
<evidence type="ECO:0000259" key="5">
    <source>
        <dbReference type="Pfam" id="PF00675"/>
    </source>
</evidence>
<comment type="similarity">
    <text evidence="2 3">Belongs to the peptidase M16 family.</text>
</comment>
<evidence type="ECO:0000313" key="7">
    <source>
        <dbReference type="EMBL" id="NIR76207.1"/>
    </source>
</evidence>
<dbReference type="InterPro" id="IPR011765">
    <property type="entry name" value="Pept_M16_N"/>
</dbReference>
<dbReference type="Gene3D" id="3.30.830.10">
    <property type="entry name" value="Metalloenzyme, LuxS/M16 peptidase-like"/>
    <property type="match status" value="2"/>
</dbReference>
<evidence type="ECO:0000256" key="1">
    <source>
        <dbReference type="ARBA" id="ARBA00001947"/>
    </source>
</evidence>
<dbReference type="GO" id="GO:0004222">
    <property type="term" value="F:metalloendopeptidase activity"/>
    <property type="evidence" value="ECO:0007669"/>
    <property type="project" value="InterPro"/>
</dbReference>
<evidence type="ECO:0000259" key="6">
    <source>
        <dbReference type="Pfam" id="PF05193"/>
    </source>
</evidence>
<dbReference type="InterPro" id="IPR050361">
    <property type="entry name" value="MPP/UQCRC_Complex"/>
</dbReference>
<dbReference type="InterPro" id="IPR001431">
    <property type="entry name" value="Pept_M16_Zn_BS"/>
</dbReference>